<evidence type="ECO:0000256" key="3">
    <source>
        <dbReference type="ARBA" id="ARBA00022448"/>
    </source>
</evidence>
<feature type="transmembrane region" description="Helical" evidence="7">
    <location>
        <begin position="29"/>
        <end position="46"/>
    </location>
</feature>
<feature type="transmembrane region" description="Helical" evidence="7">
    <location>
        <begin position="111"/>
        <end position="132"/>
    </location>
</feature>
<dbReference type="InterPro" id="IPR038770">
    <property type="entry name" value="Na+/solute_symporter_sf"/>
</dbReference>
<feature type="transmembrane region" description="Helical" evidence="7">
    <location>
        <begin position="144"/>
        <end position="166"/>
    </location>
</feature>
<evidence type="ECO:0000256" key="4">
    <source>
        <dbReference type="ARBA" id="ARBA00022692"/>
    </source>
</evidence>
<keyword evidence="4 7" id="KW-0812">Transmembrane</keyword>
<feature type="domain" description="Cation/H+ exchanger transmembrane" evidence="8">
    <location>
        <begin position="17"/>
        <end position="365"/>
    </location>
</feature>
<organism evidence="9">
    <name type="scientific">Uncultured Desulfatiglans sp</name>
    <dbReference type="NCBI Taxonomy" id="1748965"/>
    <lineage>
        <taxon>Bacteria</taxon>
        <taxon>Pseudomonadati</taxon>
        <taxon>Thermodesulfobacteriota</taxon>
        <taxon>Desulfobacteria</taxon>
        <taxon>Desulfatiglandales</taxon>
        <taxon>Desulfatiglandaceae</taxon>
        <taxon>Desulfatiglans</taxon>
        <taxon>environmental samples</taxon>
    </lineage>
</organism>
<name>A0A653AHM3_UNCDX</name>
<dbReference type="Gene3D" id="1.20.1530.20">
    <property type="match status" value="1"/>
</dbReference>
<evidence type="ECO:0000256" key="6">
    <source>
        <dbReference type="ARBA" id="ARBA00023136"/>
    </source>
</evidence>
<evidence type="ECO:0000259" key="8">
    <source>
        <dbReference type="Pfam" id="PF00999"/>
    </source>
</evidence>
<feature type="transmembrane region" description="Helical" evidence="7">
    <location>
        <begin position="172"/>
        <end position="196"/>
    </location>
</feature>
<feature type="transmembrane region" description="Helical" evidence="7">
    <location>
        <begin position="217"/>
        <end position="244"/>
    </location>
</feature>
<evidence type="ECO:0000313" key="9">
    <source>
        <dbReference type="EMBL" id="VBB47401.1"/>
    </source>
</evidence>
<feature type="transmembrane region" description="Helical" evidence="7">
    <location>
        <begin position="291"/>
        <end position="316"/>
    </location>
</feature>
<dbReference type="InterPro" id="IPR006153">
    <property type="entry name" value="Cation/H_exchanger_TM"/>
</dbReference>
<keyword evidence="6 7" id="KW-0472">Membrane</keyword>
<sequence>MAQLPFLLLAGLILCSFFFVSFSSQKLRLPSVLIYIVLGIALTSFFRENEAIHLAGEVGIVLLFFILGLEFPLTRMVEISRRIWPAGLMDVLLNTGGAMALALLFGLNPLAAFVLGSVAYATSSSISAKLLEEQKRLANPETEFILALLIFEDLISPVLVSFIAAARTGEEMTIGFVGLLLLKIILLMTGAILIGYYAFKRMEGFLARYMQQDFMPLFATGIALAYAGVAMTLGLSEILGAFLAGMMLSETGKSSEIEHLIAPIRDITLPFFFFWFGTTITLGEGVPFVPLMIVMALWAVAGKILTAFLGGRLFGLTRKTAGRAAFSMVHRGEFSAVIASLALPQLRIFSGIYIFVTAVIGVVLFQKAPAIANWYIARWPDKKKGRLEEPASNATPRP</sequence>
<gene>
    <name evidence="9" type="primary">amhT</name>
    <name evidence="9" type="ORF">TRIP_B50287</name>
</gene>
<accession>A0A653AHM3</accession>
<reference evidence="9" key="1">
    <citation type="submission" date="2018-07" db="EMBL/GenBank/DDBJ databases">
        <authorList>
            <consortium name="Genoscope - CEA"/>
            <person name="William W."/>
        </authorList>
    </citation>
    <scope>NUCLEOTIDE SEQUENCE</scope>
    <source>
        <strain evidence="9">IK1</strain>
    </source>
</reference>
<dbReference type="GO" id="GO:1902600">
    <property type="term" value="P:proton transmembrane transport"/>
    <property type="evidence" value="ECO:0007669"/>
    <property type="project" value="InterPro"/>
</dbReference>
<evidence type="ECO:0000256" key="1">
    <source>
        <dbReference type="ARBA" id="ARBA00004141"/>
    </source>
</evidence>
<dbReference type="GO" id="GO:0015297">
    <property type="term" value="F:antiporter activity"/>
    <property type="evidence" value="ECO:0007669"/>
    <property type="project" value="InterPro"/>
</dbReference>
<dbReference type="GO" id="GO:0016020">
    <property type="term" value="C:membrane"/>
    <property type="evidence" value="ECO:0007669"/>
    <property type="project" value="UniProtKB-SubCell"/>
</dbReference>
<keyword evidence="5 7" id="KW-1133">Transmembrane helix</keyword>
<keyword evidence="3" id="KW-0813">Transport</keyword>
<feature type="transmembrane region" description="Helical" evidence="7">
    <location>
        <begin position="6"/>
        <end position="22"/>
    </location>
</feature>
<protein>
    <submittedName>
        <fullName evidence="9">Ammonium/H(+) antiporter subunit AmhT</fullName>
    </submittedName>
</protein>
<dbReference type="AlphaFoldDB" id="A0A653AHM3"/>
<evidence type="ECO:0000256" key="7">
    <source>
        <dbReference type="SAM" id="Phobius"/>
    </source>
</evidence>
<feature type="transmembrane region" description="Helical" evidence="7">
    <location>
        <begin position="352"/>
        <end position="376"/>
    </location>
</feature>
<evidence type="ECO:0000256" key="5">
    <source>
        <dbReference type="ARBA" id="ARBA00022989"/>
    </source>
</evidence>
<comment type="subcellular location">
    <subcellularLocation>
        <location evidence="1">Membrane</location>
        <topology evidence="1">Multi-pass membrane protein</topology>
    </subcellularLocation>
</comment>
<comment type="similarity">
    <text evidence="2">Belongs to the monovalent cation:proton antiporter 2 (CPA2) transporter (TC 2.A.37) family.</text>
</comment>
<dbReference type="Pfam" id="PF00999">
    <property type="entry name" value="Na_H_Exchanger"/>
    <property type="match status" value="1"/>
</dbReference>
<evidence type="ECO:0000256" key="2">
    <source>
        <dbReference type="ARBA" id="ARBA00005551"/>
    </source>
</evidence>
<dbReference type="EMBL" id="UPXX01000032">
    <property type="protein sequence ID" value="VBB47401.1"/>
    <property type="molecule type" value="Genomic_DNA"/>
</dbReference>
<proteinExistence type="inferred from homology"/>
<dbReference type="PANTHER" id="PTHR42751:SF6">
    <property type="entry name" value="CONSERVED INTEGRAL MEMBRANE TRANSPORT PROTEIN-RELATED"/>
    <property type="match status" value="1"/>
</dbReference>
<dbReference type="PANTHER" id="PTHR42751">
    <property type="entry name" value="SODIUM/HYDROGEN EXCHANGER FAMILY/TRKA DOMAIN PROTEIN"/>
    <property type="match status" value="1"/>
</dbReference>
<feature type="transmembrane region" description="Helical" evidence="7">
    <location>
        <begin position="52"/>
        <end position="71"/>
    </location>
</feature>